<name>A0A8T1VJM5_9STRA</name>
<feature type="compositionally biased region" description="Low complexity" evidence="1">
    <location>
        <begin position="151"/>
        <end position="161"/>
    </location>
</feature>
<evidence type="ECO:0000256" key="1">
    <source>
        <dbReference type="SAM" id="MobiDB-lite"/>
    </source>
</evidence>
<organism evidence="2 3">
    <name type="scientific">Phytophthora pseudosyringae</name>
    <dbReference type="NCBI Taxonomy" id="221518"/>
    <lineage>
        <taxon>Eukaryota</taxon>
        <taxon>Sar</taxon>
        <taxon>Stramenopiles</taxon>
        <taxon>Oomycota</taxon>
        <taxon>Peronosporomycetes</taxon>
        <taxon>Peronosporales</taxon>
        <taxon>Peronosporaceae</taxon>
        <taxon>Phytophthora</taxon>
    </lineage>
</organism>
<accession>A0A8T1VJM5</accession>
<sequence length="212" mass="22373">MRATVRVESLGLGNELTFENDAQRPRFSAMQASRPSTPTKMPSPKSATAVWTARLVATLWKLAVKRARKLRRQAQGAASHSDIMFGSEIDAASPTSGGAALDLHEASIMHAAALSVVASGVVSLADLEAVTGYRLPKTHGGDSKDDDDNSDAATDTSDSCSVAGSDLSESTLDEEVTASRSREPLSRRASSSSSTPAKWVCVGYGRYVKAQE</sequence>
<feature type="region of interest" description="Disordered" evidence="1">
    <location>
        <begin position="23"/>
        <end position="45"/>
    </location>
</feature>
<comment type="caution">
    <text evidence="2">The sequence shown here is derived from an EMBL/GenBank/DDBJ whole genome shotgun (WGS) entry which is preliminary data.</text>
</comment>
<gene>
    <name evidence="2" type="ORF">PHYPSEUDO_007295</name>
</gene>
<feature type="region of interest" description="Disordered" evidence="1">
    <location>
        <begin position="134"/>
        <end position="196"/>
    </location>
</feature>
<proteinExistence type="predicted"/>
<evidence type="ECO:0000313" key="2">
    <source>
        <dbReference type="EMBL" id="KAG7380323.1"/>
    </source>
</evidence>
<keyword evidence="3" id="KW-1185">Reference proteome</keyword>
<dbReference type="Proteomes" id="UP000694044">
    <property type="component" value="Unassembled WGS sequence"/>
</dbReference>
<feature type="compositionally biased region" description="Low complexity" evidence="1">
    <location>
        <begin position="33"/>
        <end position="45"/>
    </location>
</feature>
<dbReference type="AlphaFoldDB" id="A0A8T1VJM5"/>
<dbReference type="OrthoDB" id="161228at2759"/>
<protein>
    <submittedName>
        <fullName evidence="2">Uncharacterized protein</fullName>
    </submittedName>
</protein>
<reference evidence="2" key="1">
    <citation type="submission" date="2021-02" db="EMBL/GenBank/DDBJ databases">
        <authorList>
            <person name="Palmer J.M."/>
        </authorList>
    </citation>
    <scope>NUCLEOTIDE SEQUENCE</scope>
    <source>
        <strain evidence="2">SCRP734</strain>
    </source>
</reference>
<dbReference type="EMBL" id="JAGDFM010000298">
    <property type="protein sequence ID" value="KAG7380323.1"/>
    <property type="molecule type" value="Genomic_DNA"/>
</dbReference>
<evidence type="ECO:0000313" key="3">
    <source>
        <dbReference type="Proteomes" id="UP000694044"/>
    </source>
</evidence>